<protein>
    <recommendedName>
        <fullName evidence="3">Plastid lipid-associated protein/fibrillin conserved domain-containing protein</fullName>
    </recommendedName>
</protein>
<dbReference type="Pfam" id="PF04755">
    <property type="entry name" value="PAP_fibrillin"/>
    <property type="match status" value="1"/>
</dbReference>
<dbReference type="Gramene" id="Pp3c3_12020V3.2">
    <property type="protein sequence ID" value="Pp3c3_12020V3.2"/>
    <property type="gene ID" value="Pp3c3_12020"/>
</dbReference>
<gene>
    <name evidence="5" type="primary">LOC112279406</name>
    <name evidence="4" type="ORF">PHYPA_004320</name>
</gene>
<dbReference type="InterPro" id="IPR006843">
    <property type="entry name" value="PAP/fibrillin_dom"/>
</dbReference>
<dbReference type="GO" id="GO:0010236">
    <property type="term" value="P:plastoquinone biosynthetic process"/>
    <property type="evidence" value="ECO:0000318"/>
    <property type="project" value="GO_Central"/>
</dbReference>
<reference evidence="4 6" key="2">
    <citation type="journal article" date="2018" name="Plant J.">
        <title>The Physcomitrella patens chromosome-scale assembly reveals moss genome structure and evolution.</title>
        <authorList>
            <person name="Lang D."/>
            <person name="Ullrich K.K."/>
            <person name="Murat F."/>
            <person name="Fuchs J."/>
            <person name="Jenkins J."/>
            <person name="Haas F.B."/>
            <person name="Piednoel M."/>
            <person name="Gundlach H."/>
            <person name="Van Bel M."/>
            <person name="Meyberg R."/>
            <person name="Vives C."/>
            <person name="Morata J."/>
            <person name="Symeonidi A."/>
            <person name="Hiss M."/>
            <person name="Muchero W."/>
            <person name="Kamisugi Y."/>
            <person name="Saleh O."/>
            <person name="Blanc G."/>
            <person name="Decker E.L."/>
            <person name="van Gessel N."/>
            <person name="Grimwood J."/>
            <person name="Hayes R.D."/>
            <person name="Graham S.W."/>
            <person name="Gunter L.E."/>
            <person name="McDaniel S.F."/>
            <person name="Hoernstein S.N.W."/>
            <person name="Larsson A."/>
            <person name="Li F.W."/>
            <person name="Perroud P.F."/>
            <person name="Phillips J."/>
            <person name="Ranjan P."/>
            <person name="Rokshar D.S."/>
            <person name="Rothfels C.J."/>
            <person name="Schneider L."/>
            <person name="Shu S."/>
            <person name="Stevenson D.W."/>
            <person name="Thummler F."/>
            <person name="Tillich M."/>
            <person name="Villarreal Aguilar J.C."/>
            <person name="Widiez T."/>
            <person name="Wong G.K."/>
            <person name="Wymore A."/>
            <person name="Zhang Y."/>
            <person name="Zimmer A.D."/>
            <person name="Quatrano R.S."/>
            <person name="Mayer K.F.X."/>
            <person name="Goodstein D."/>
            <person name="Casacuberta J.M."/>
            <person name="Vandepoele K."/>
            <person name="Reski R."/>
            <person name="Cuming A.C."/>
            <person name="Tuskan G.A."/>
            <person name="Maumus F."/>
            <person name="Salse J."/>
            <person name="Schmutz J."/>
            <person name="Rensing S.A."/>
        </authorList>
    </citation>
    <scope>NUCLEOTIDE SEQUENCE [LARGE SCALE GENOMIC DNA]</scope>
    <source>
        <strain evidence="5 6">cv. Gransden 2004</strain>
    </source>
</reference>
<dbReference type="EnsemblPlants" id="Pp3c3_12020V3.1">
    <property type="protein sequence ID" value="Pp3c3_12020V3.1"/>
    <property type="gene ID" value="Pp3c3_12020"/>
</dbReference>
<proteinExistence type="predicted"/>
<dbReference type="Gramene" id="Pp3c3_12020V3.1">
    <property type="protein sequence ID" value="Pp3c3_12020V3.1"/>
    <property type="gene ID" value="Pp3c3_12020"/>
</dbReference>
<evidence type="ECO:0000313" key="5">
    <source>
        <dbReference type="EnsemblPlants" id="Pp3c3_12020V3.1"/>
    </source>
</evidence>
<reference evidence="4 6" key="1">
    <citation type="journal article" date="2008" name="Science">
        <title>The Physcomitrella genome reveals evolutionary insights into the conquest of land by plants.</title>
        <authorList>
            <person name="Rensing S."/>
            <person name="Lang D."/>
            <person name="Zimmer A."/>
            <person name="Terry A."/>
            <person name="Salamov A."/>
            <person name="Shapiro H."/>
            <person name="Nishiyama T."/>
            <person name="Perroud P.-F."/>
            <person name="Lindquist E."/>
            <person name="Kamisugi Y."/>
            <person name="Tanahashi T."/>
            <person name="Sakakibara K."/>
            <person name="Fujita T."/>
            <person name="Oishi K."/>
            <person name="Shin-I T."/>
            <person name="Kuroki Y."/>
            <person name="Toyoda A."/>
            <person name="Suzuki Y."/>
            <person name="Hashimoto A."/>
            <person name="Yamaguchi K."/>
            <person name="Sugano A."/>
            <person name="Kohara Y."/>
            <person name="Fujiyama A."/>
            <person name="Anterola A."/>
            <person name="Aoki S."/>
            <person name="Ashton N."/>
            <person name="Barbazuk W.B."/>
            <person name="Barker E."/>
            <person name="Bennetzen J."/>
            <person name="Bezanilla M."/>
            <person name="Blankenship R."/>
            <person name="Cho S.H."/>
            <person name="Dutcher S."/>
            <person name="Estelle M."/>
            <person name="Fawcett J.A."/>
            <person name="Gundlach H."/>
            <person name="Hanada K."/>
            <person name="Heyl A."/>
            <person name="Hicks K.A."/>
            <person name="Hugh J."/>
            <person name="Lohr M."/>
            <person name="Mayer K."/>
            <person name="Melkozernov A."/>
            <person name="Murata T."/>
            <person name="Nelson D."/>
            <person name="Pils B."/>
            <person name="Prigge M."/>
            <person name="Reiss B."/>
            <person name="Renner T."/>
            <person name="Rombauts S."/>
            <person name="Rushton P."/>
            <person name="Sanderfoot A."/>
            <person name="Schween G."/>
            <person name="Shiu S.-H."/>
            <person name="Stueber K."/>
            <person name="Theodoulou F.L."/>
            <person name="Tu H."/>
            <person name="Van de Peer Y."/>
            <person name="Verrier P.J."/>
            <person name="Waters E."/>
            <person name="Wood A."/>
            <person name="Yang L."/>
            <person name="Cove D."/>
            <person name="Cuming A."/>
            <person name="Hasebe M."/>
            <person name="Lucas S."/>
            <person name="Mishler D.B."/>
            <person name="Reski R."/>
            <person name="Grigoriev I."/>
            <person name="Quatrano R.S."/>
            <person name="Boore J.L."/>
        </authorList>
    </citation>
    <scope>NUCLEOTIDE SEQUENCE [LARGE SCALE GENOMIC DNA]</scope>
    <source>
        <strain evidence="5 6">cv. Gransden 2004</strain>
    </source>
</reference>
<dbReference type="GeneID" id="112279406"/>
<dbReference type="PANTHER" id="PTHR31906">
    <property type="entry name" value="PLASTID-LIPID-ASSOCIATED PROTEIN 4, CHLOROPLASTIC-RELATED"/>
    <property type="match status" value="1"/>
</dbReference>
<name>A0A2K1KUA0_PHYPA</name>
<sequence length="293" mass="31922">MALVAMTAAAISGFGVSQASPTISNHYGSQRVSPSNGTGLVSMSSRSCALQRKGAVQTVVELRARGNSGNVKDSRVRVRGENFKVAARSPETAASESISMDDFSSVEELKAALINSLEGLNRGIFGVQNARKVEIASLLQLLEAANPDPRPTDNLDKVKGDWKLLYSTISILGSKRTKLGLRDFINLGDFVQIIDVDQEKAVNRVTFSVAGLGMLSGSFTIEASYKIVSPTRVDIKFQNSTLVPDQLLSLFQKNYDLLLSIFNPEGWLEITYIDDSLRIGRDDKGNVFLLERM</sequence>
<feature type="domain" description="Plastid lipid-associated protein/fibrillin conserved" evidence="3">
    <location>
        <begin position="108"/>
        <end position="290"/>
    </location>
</feature>
<dbReference type="KEGG" id="ppp:112279406"/>
<evidence type="ECO:0000256" key="1">
    <source>
        <dbReference type="ARBA" id="ARBA00004474"/>
    </source>
</evidence>
<evidence type="ECO:0000313" key="4">
    <source>
        <dbReference type="EMBL" id="PNR57326.1"/>
    </source>
</evidence>
<dbReference type="GO" id="GO:0009535">
    <property type="term" value="C:chloroplast thylakoid membrane"/>
    <property type="evidence" value="ECO:0000318"/>
    <property type="project" value="GO_Central"/>
</dbReference>
<organism evidence="4">
    <name type="scientific">Physcomitrium patens</name>
    <name type="common">Spreading-leaved earth moss</name>
    <name type="synonym">Physcomitrella patens</name>
    <dbReference type="NCBI Taxonomy" id="3218"/>
    <lineage>
        <taxon>Eukaryota</taxon>
        <taxon>Viridiplantae</taxon>
        <taxon>Streptophyta</taxon>
        <taxon>Embryophyta</taxon>
        <taxon>Bryophyta</taxon>
        <taxon>Bryophytina</taxon>
        <taxon>Bryopsida</taxon>
        <taxon>Funariidae</taxon>
        <taxon>Funariales</taxon>
        <taxon>Funariaceae</taxon>
        <taxon>Physcomitrium</taxon>
    </lineage>
</organism>
<dbReference type="EnsemblPlants" id="Pp3c3_12020V3.2">
    <property type="protein sequence ID" value="Pp3c3_12020V3.2"/>
    <property type="gene ID" value="Pp3c3_12020"/>
</dbReference>
<keyword evidence="6" id="KW-1185">Reference proteome</keyword>
<dbReference type="STRING" id="3218.A0A2K1KUA0"/>
<reference evidence="5" key="3">
    <citation type="submission" date="2020-12" db="UniProtKB">
        <authorList>
            <consortium name="EnsemblPlants"/>
        </authorList>
    </citation>
    <scope>IDENTIFICATION</scope>
</reference>
<comment type="subcellular location">
    <subcellularLocation>
        <location evidence="1">Plastid</location>
    </subcellularLocation>
</comment>
<dbReference type="InterPro" id="IPR039633">
    <property type="entry name" value="PAP"/>
</dbReference>
<keyword evidence="2" id="KW-0934">Plastid</keyword>
<dbReference type="PaxDb" id="3218-PP1S74_258V6.1"/>
<evidence type="ECO:0000313" key="6">
    <source>
        <dbReference type="Proteomes" id="UP000006727"/>
    </source>
</evidence>
<dbReference type="AlphaFoldDB" id="A0A2K1KUA0"/>
<dbReference type="RefSeq" id="XP_024369574.1">
    <property type="nucleotide sequence ID" value="XM_024513806.2"/>
</dbReference>
<dbReference type="Proteomes" id="UP000006727">
    <property type="component" value="Chromosome 3"/>
</dbReference>
<evidence type="ECO:0000256" key="2">
    <source>
        <dbReference type="ARBA" id="ARBA00022640"/>
    </source>
</evidence>
<accession>A0A2K1KUA0</accession>
<evidence type="ECO:0000259" key="3">
    <source>
        <dbReference type="Pfam" id="PF04755"/>
    </source>
</evidence>
<dbReference type="OMA" id="HANIPPM"/>
<dbReference type="EMBL" id="ABEU02000003">
    <property type="protein sequence ID" value="PNR57326.1"/>
    <property type="molecule type" value="Genomic_DNA"/>
</dbReference>
<dbReference type="OrthoDB" id="201321at2759"/>
<dbReference type="FunCoup" id="A0A2K1KUA0">
    <property type="interactions" value="1040"/>
</dbReference>